<dbReference type="OMA" id="WLVINDM"/>
<gene>
    <name evidence="1" type="ORF">TRITD_3Av1G018610</name>
</gene>
<proteinExistence type="predicted"/>
<dbReference type="Gene3D" id="3.80.10.10">
    <property type="entry name" value="Ribonuclease Inhibitor"/>
    <property type="match status" value="1"/>
</dbReference>
<dbReference type="InterPro" id="IPR032675">
    <property type="entry name" value="LRR_dom_sf"/>
</dbReference>
<evidence type="ECO:0000313" key="2">
    <source>
        <dbReference type="Proteomes" id="UP000324705"/>
    </source>
</evidence>
<sequence>MGAHAVTKVGPELFGCGKGDPICSELVAFPKLEWLVINDMPNWKEWSFFDEVVAMREDGAVEIQKEDAQSAGLQLLPLLVKLQLIGCPPKLRALPPQLGEVTTSLKEILLIRMNKLKVVEDFPLLSELLTIENCEGLKKVSNLPQVTALRVGACPNLSHVEGLGSLQQLGMGEDMQGISTRWVPGLQEQQQRLHGEELDVYTWS</sequence>
<name>A0A9R0RAX0_TRITD</name>
<dbReference type="Gramene" id="TRITD3Av1G018610.1">
    <property type="protein sequence ID" value="TRITD3Av1G018610.1"/>
    <property type="gene ID" value="TRITD3Av1G018610"/>
</dbReference>
<organism evidence="1 2">
    <name type="scientific">Triticum turgidum subsp. durum</name>
    <name type="common">Durum wheat</name>
    <name type="synonym">Triticum durum</name>
    <dbReference type="NCBI Taxonomy" id="4567"/>
    <lineage>
        <taxon>Eukaryota</taxon>
        <taxon>Viridiplantae</taxon>
        <taxon>Streptophyta</taxon>
        <taxon>Embryophyta</taxon>
        <taxon>Tracheophyta</taxon>
        <taxon>Spermatophyta</taxon>
        <taxon>Magnoliopsida</taxon>
        <taxon>Liliopsida</taxon>
        <taxon>Poales</taxon>
        <taxon>Poaceae</taxon>
        <taxon>BOP clade</taxon>
        <taxon>Pooideae</taxon>
        <taxon>Triticodae</taxon>
        <taxon>Triticeae</taxon>
        <taxon>Triticinae</taxon>
        <taxon>Triticum</taxon>
    </lineage>
</organism>
<dbReference type="EMBL" id="LT934115">
    <property type="protein sequence ID" value="VAH56658.1"/>
    <property type="molecule type" value="Genomic_DNA"/>
</dbReference>
<evidence type="ECO:0000313" key="1">
    <source>
        <dbReference type="EMBL" id="VAH56658.1"/>
    </source>
</evidence>
<accession>A0A9R0RAX0</accession>
<keyword evidence="2" id="KW-1185">Reference proteome</keyword>
<protein>
    <submittedName>
        <fullName evidence="1">Uncharacterized protein</fullName>
    </submittedName>
</protein>
<dbReference type="AlphaFoldDB" id="A0A9R0RAX0"/>
<reference evidence="1 2" key="1">
    <citation type="submission" date="2017-09" db="EMBL/GenBank/DDBJ databases">
        <authorList>
            <consortium name="International Durum Wheat Genome Sequencing Consortium (IDWGSC)"/>
            <person name="Milanesi L."/>
        </authorList>
    </citation>
    <scope>NUCLEOTIDE SEQUENCE [LARGE SCALE GENOMIC DNA]</scope>
    <source>
        <strain evidence="2">cv. Svevo</strain>
    </source>
</reference>
<dbReference type="Proteomes" id="UP000324705">
    <property type="component" value="Chromosome 3A"/>
</dbReference>